<dbReference type="EnsemblMetazoa" id="Aqu2.1.15342_001">
    <property type="protein sequence ID" value="Aqu2.1.15342_001"/>
    <property type="gene ID" value="Aqu2.1.15342"/>
</dbReference>
<protein>
    <recommendedName>
        <fullName evidence="1">Fibronectin type-III domain-containing protein</fullName>
    </recommendedName>
</protein>
<name>A0A1X7TKC6_AMPQE</name>
<proteinExistence type="predicted"/>
<feature type="domain" description="Fibronectin type-III" evidence="1">
    <location>
        <begin position="4"/>
        <end position="97"/>
    </location>
</feature>
<dbReference type="PROSITE" id="PS50853">
    <property type="entry name" value="FN3"/>
    <property type="match status" value="1"/>
</dbReference>
<reference evidence="2" key="1">
    <citation type="submission" date="2017-05" db="UniProtKB">
        <authorList>
            <consortium name="EnsemblMetazoa"/>
        </authorList>
    </citation>
    <scope>IDENTIFICATION</scope>
</reference>
<evidence type="ECO:0000259" key="1">
    <source>
        <dbReference type="PROSITE" id="PS50853"/>
    </source>
</evidence>
<dbReference type="SMART" id="SM00060">
    <property type="entry name" value="FN3"/>
    <property type="match status" value="2"/>
</dbReference>
<dbReference type="InterPro" id="IPR036116">
    <property type="entry name" value="FN3_sf"/>
</dbReference>
<dbReference type="AlphaFoldDB" id="A0A1X7TKC6"/>
<sequence length="313" mass="34145">LLDSVGDLDYTFINGSSVSLTWTAPYTLDNVPITGYYIVNGSVNITTTNKSIILSATNPDPCILNNVSVSPINDVGIGSSNNISFYYEAVPLITPPVLVIPVIDGQQISLNISIDVSTLCKGQYPNSITVNILNTDNAVINSASISTQVNDQLMITGVITVPNIDTFFVNVSFSNLGGELSPTPSFGFDYLGPVTNIDSSIDNCSTIDITWTAPTVDDRVSMLYYNLSIYDDITNQFLRSVSVYDTSYQFEDNDLFRHRYTYVITGVNELGEGISNNDTFSYQRVPRSVEEAASNILEITFNETSATASFNIP</sequence>
<dbReference type="InParanoid" id="A0A1X7TKC6"/>
<accession>A0A1X7TKC6</accession>
<evidence type="ECO:0000313" key="2">
    <source>
        <dbReference type="EnsemblMetazoa" id="Aqu2.1.15342_001"/>
    </source>
</evidence>
<dbReference type="SUPFAM" id="SSF49265">
    <property type="entry name" value="Fibronectin type III"/>
    <property type="match status" value="1"/>
</dbReference>
<organism evidence="2">
    <name type="scientific">Amphimedon queenslandica</name>
    <name type="common">Sponge</name>
    <dbReference type="NCBI Taxonomy" id="400682"/>
    <lineage>
        <taxon>Eukaryota</taxon>
        <taxon>Metazoa</taxon>
        <taxon>Porifera</taxon>
        <taxon>Demospongiae</taxon>
        <taxon>Heteroscleromorpha</taxon>
        <taxon>Haplosclerida</taxon>
        <taxon>Niphatidae</taxon>
        <taxon>Amphimedon</taxon>
    </lineage>
</organism>
<dbReference type="InterPro" id="IPR003961">
    <property type="entry name" value="FN3_dom"/>
</dbReference>